<dbReference type="InterPro" id="IPR036249">
    <property type="entry name" value="Thioredoxin-like_sf"/>
</dbReference>
<evidence type="ECO:0000256" key="6">
    <source>
        <dbReference type="ARBA" id="ARBA00023157"/>
    </source>
</evidence>
<evidence type="ECO:0000313" key="12">
    <source>
        <dbReference type="Proteomes" id="UP000007259"/>
    </source>
</evidence>
<dbReference type="OMA" id="WRYRGFP"/>
<dbReference type="Pfam" id="PF00085">
    <property type="entry name" value="Thioredoxin"/>
    <property type="match status" value="1"/>
</dbReference>
<dbReference type="PANTHER" id="PTHR22897:SF8">
    <property type="entry name" value="SULFHYDRYL OXIDASE"/>
    <property type="match status" value="1"/>
</dbReference>
<dbReference type="AlphaFoldDB" id="E9B0G8"/>
<evidence type="ECO:0000256" key="3">
    <source>
        <dbReference type="ARBA" id="ARBA00022729"/>
    </source>
</evidence>
<feature type="transmembrane region" description="Helical" evidence="8">
    <location>
        <begin position="521"/>
        <end position="540"/>
    </location>
</feature>
<dbReference type="FunFam" id="1.20.120.310:FF:000010">
    <property type="entry name" value="Sulfhydryl oxidase"/>
    <property type="match status" value="1"/>
</dbReference>
<dbReference type="InterPro" id="IPR036774">
    <property type="entry name" value="ERV/ALR_sulphydryl_oxid_sf"/>
</dbReference>
<dbReference type="InterPro" id="IPR013766">
    <property type="entry name" value="Thioredoxin_domain"/>
</dbReference>
<keyword evidence="7" id="KW-0325">Glycoprotein</keyword>
<feature type="chain" id="PRO_5003236462" description="Sulfhydryl oxidase" evidence="9">
    <location>
        <begin position="28"/>
        <end position="561"/>
    </location>
</feature>
<keyword evidence="6" id="KW-1015">Disulfide bond</keyword>
<name>E9B0G8_LEIMU</name>
<comment type="cofactor">
    <cofactor evidence="1 8">
        <name>FAD</name>
        <dbReference type="ChEBI" id="CHEBI:57692"/>
    </cofactor>
</comment>
<dbReference type="Gene3D" id="3.40.30.10">
    <property type="entry name" value="Glutaredoxin"/>
    <property type="match status" value="1"/>
</dbReference>
<dbReference type="GO" id="GO:0000139">
    <property type="term" value="C:Golgi membrane"/>
    <property type="evidence" value="ECO:0007669"/>
    <property type="project" value="TreeGrafter"/>
</dbReference>
<dbReference type="Pfam" id="PF22220">
    <property type="entry name" value="QSOX_pErv"/>
    <property type="match status" value="1"/>
</dbReference>
<dbReference type="InterPro" id="IPR053995">
    <property type="entry name" value="QSOX_pErv"/>
</dbReference>
<reference evidence="11 12" key="1">
    <citation type="journal article" date="2011" name="Genome Res.">
        <title>Chromosome and gene copy number variation allow major structural change between species and strains of Leishmania.</title>
        <authorList>
            <person name="Rogers M.B."/>
            <person name="Hilley J.D."/>
            <person name="Dickens N.J."/>
            <person name="Wilkes J."/>
            <person name="Bates P.A."/>
            <person name="Depledge D.P."/>
            <person name="Harris D."/>
            <person name="Her Y."/>
            <person name="Herzyk P."/>
            <person name="Imamura H."/>
            <person name="Otto T.D."/>
            <person name="Sanders M."/>
            <person name="Seeger K."/>
            <person name="Dujardin J.C."/>
            <person name="Berriman M."/>
            <person name="Smith D.F."/>
            <person name="Hertz-Fowler C."/>
            <person name="Mottram J.C."/>
        </authorList>
    </citation>
    <scope>NUCLEOTIDE SEQUENCE [LARGE SCALE GENOMIC DNA]</scope>
    <source>
        <strain evidence="11 12">MHOM/GT/2001/U1103</strain>
    </source>
</reference>
<dbReference type="GO" id="GO:0005615">
    <property type="term" value="C:extracellular space"/>
    <property type="evidence" value="ECO:0007669"/>
    <property type="project" value="TreeGrafter"/>
</dbReference>
<dbReference type="RefSeq" id="XP_003877190.1">
    <property type="nucleotide sequence ID" value="XM_003877141.1"/>
</dbReference>
<keyword evidence="5 8" id="KW-0560">Oxidoreductase</keyword>
<dbReference type="EC" id="1.8.3.2" evidence="8"/>
<evidence type="ECO:0000256" key="9">
    <source>
        <dbReference type="SAM" id="SignalP"/>
    </source>
</evidence>
<dbReference type="Pfam" id="PF04777">
    <property type="entry name" value="Evr1_Alr"/>
    <property type="match status" value="1"/>
</dbReference>
<dbReference type="GO" id="GO:0016971">
    <property type="term" value="F:flavin-dependent sulfhydryl oxidase activity"/>
    <property type="evidence" value="ECO:0007669"/>
    <property type="project" value="InterPro"/>
</dbReference>
<comment type="catalytic activity">
    <reaction evidence="8">
        <text>2 R'C(R)SH + O2 = R'C(R)S-S(R)CR' + H2O2</text>
        <dbReference type="Rhea" id="RHEA:17357"/>
        <dbReference type="ChEBI" id="CHEBI:15379"/>
        <dbReference type="ChEBI" id="CHEBI:16240"/>
        <dbReference type="ChEBI" id="CHEBI:16520"/>
        <dbReference type="ChEBI" id="CHEBI:17412"/>
        <dbReference type="EC" id="1.8.3.2"/>
    </reaction>
</comment>
<evidence type="ECO:0000256" key="8">
    <source>
        <dbReference type="RuleBase" id="RU371123"/>
    </source>
</evidence>
<keyword evidence="2 8" id="KW-0285">Flavoprotein</keyword>
<evidence type="ECO:0000256" key="7">
    <source>
        <dbReference type="ARBA" id="ARBA00023180"/>
    </source>
</evidence>
<protein>
    <recommendedName>
        <fullName evidence="8">Sulfhydryl oxidase</fullName>
        <ecNumber evidence="8">1.8.3.2</ecNumber>
    </recommendedName>
</protein>
<dbReference type="CDD" id="cd02961">
    <property type="entry name" value="PDI_a_family"/>
    <property type="match status" value="1"/>
</dbReference>
<evidence type="ECO:0000256" key="2">
    <source>
        <dbReference type="ARBA" id="ARBA00022630"/>
    </source>
</evidence>
<dbReference type="GO" id="GO:0006457">
    <property type="term" value="P:protein folding"/>
    <property type="evidence" value="ECO:0007669"/>
    <property type="project" value="TreeGrafter"/>
</dbReference>
<feature type="signal peptide" evidence="9">
    <location>
        <begin position="1"/>
        <end position="27"/>
    </location>
</feature>
<dbReference type="GeneID" id="13451665"/>
<evidence type="ECO:0000313" key="11">
    <source>
        <dbReference type="EMBL" id="CBZ28722.1"/>
    </source>
</evidence>
<dbReference type="Gene3D" id="1.20.120.310">
    <property type="entry name" value="ERV/ALR sulfhydryl oxidase domain"/>
    <property type="match status" value="1"/>
</dbReference>
<evidence type="ECO:0000256" key="1">
    <source>
        <dbReference type="ARBA" id="ARBA00001974"/>
    </source>
</evidence>
<sequence>MARLHRLAVAALCLCTLGVLYCPGVAAHFSESRSLFREALQVVDINSTSLRELHESAHLCPWILVAYLDGCGHCRHSAPLVARIAEETLEDSGDVLNEVTVAALNCETSTFDCRELGVVGVPSFYFLFPSNMPVNATTLGPVVANKNFIDKGNVEAKPIMMARALIGQGANPDAHFNTARKMWLGASANLWGATSRERCLHMRTYLRNSKESDAAVAGAGGALSAAGTANFVEETTFHVADVANAFFETLFHEVALRGLESTAQRRALFRFLRLVQQRLPGLGADVLLYSMTLNRRVDGAQGSVDDFASFSVGDWQKLVLSAGIPYQGTPRHLSWRTCKGSSWRYRGFPCGMWLLYHSLTVNTARVDAGELTEGVADKSDTEVLFIILDYARHFFACDACLTHFLRFQPGDKDTVLQLWRFHNEVNRRLATFGEEGDPLVPKRFFPTVEQCPACFRNDVAGKEEDRFVGMEVSKYLRSRYKWNPTALHEGTVKVTESTTKRTINDHDGTMNVHRNPFSMDVFLTVILVIVVVVLGMVYVLRRHHSSAAKRRRPILPLRARD</sequence>
<dbReference type="OrthoDB" id="59470at2759"/>
<dbReference type="Proteomes" id="UP000007259">
    <property type="component" value="Chromosome 29"/>
</dbReference>
<dbReference type="PANTHER" id="PTHR22897">
    <property type="entry name" value="QUIESCIN Q6-RELATED SULFHYDRYL OXIDASE"/>
    <property type="match status" value="1"/>
</dbReference>
<dbReference type="PROSITE" id="PS51324">
    <property type="entry name" value="ERV_ALR"/>
    <property type="match status" value="1"/>
</dbReference>
<dbReference type="EMBL" id="FR799582">
    <property type="protein sequence ID" value="CBZ28722.1"/>
    <property type="molecule type" value="Genomic_DNA"/>
</dbReference>
<evidence type="ECO:0000256" key="4">
    <source>
        <dbReference type="ARBA" id="ARBA00022827"/>
    </source>
</evidence>
<dbReference type="GO" id="GO:0003756">
    <property type="term" value="F:protein disulfide isomerase activity"/>
    <property type="evidence" value="ECO:0007669"/>
    <property type="project" value="TreeGrafter"/>
</dbReference>
<keyword evidence="8" id="KW-0472">Membrane</keyword>
<keyword evidence="4 8" id="KW-0274">FAD</keyword>
<dbReference type="InterPro" id="IPR039798">
    <property type="entry name" value="Sulfhydryl_oxidase"/>
</dbReference>
<keyword evidence="3 9" id="KW-0732">Signal</keyword>
<gene>
    <name evidence="11" type="ORF">LMXM_29_0430</name>
</gene>
<keyword evidence="8" id="KW-1133">Transmembrane helix</keyword>
<dbReference type="SUPFAM" id="SSF52833">
    <property type="entry name" value="Thioredoxin-like"/>
    <property type="match status" value="1"/>
</dbReference>
<evidence type="ECO:0000259" key="10">
    <source>
        <dbReference type="PROSITE" id="PS51324"/>
    </source>
</evidence>
<keyword evidence="12" id="KW-1185">Reference proteome</keyword>
<feature type="domain" description="ERV/ALR sulfhydryl oxidase" evidence="10">
    <location>
        <begin position="341"/>
        <end position="444"/>
    </location>
</feature>
<dbReference type="SUPFAM" id="SSF69000">
    <property type="entry name" value="FAD-dependent thiol oxidase"/>
    <property type="match status" value="1"/>
</dbReference>
<dbReference type="InterPro" id="IPR017905">
    <property type="entry name" value="ERV/ALR_sulphydryl_oxidase"/>
</dbReference>
<keyword evidence="8" id="KW-0812">Transmembrane</keyword>
<dbReference type="VEuPathDB" id="TriTrypDB:LmxM.29.0430"/>
<accession>E9B0G8</accession>
<evidence type="ECO:0000256" key="5">
    <source>
        <dbReference type="ARBA" id="ARBA00023002"/>
    </source>
</evidence>
<dbReference type="PhylomeDB" id="E9B0G8"/>
<proteinExistence type="predicted"/>
<organism evidence="11 12">
    <name type="scientific">Leishmania mexicana (strain MHOM/GT/2001/U1103)</name>
    <dbReference type="NCBI Taxonomy" id="929439"/>
    <lineage>
        <taxon>Eukaryota</taxon>
        <taxon>Discoba</taxon>
        <taxon>Euglenozoa</taxon>
        <taxon>Kinetoplastea</taxon>
        <taxon>Metakinetoplastina</taxon>
        <taxon>Trypanosomatida</taxon>
        <taxon>Trypanosomatidae</taxon>
        <taxon>Leishmaniinae</taxon>
        <taxon>Leishmania</taxon>
    </lineage>
</organism>
<dbReference type="KEGG" id="lmi:LMXM_29_0430"/>